<gene>
    <name evidence="1" type="ORF">WICANDRAFT_105124</name>
</gene>
<dbReference type="AlphaFoldDB" id="A0A1E3P5D9"/>
<dbReference type="EMBL" id="KV454210">
    <property type="protein sequence ID" value="ODQ60122.1"/>
    <property type="molecule type" value="Genomic_DNA"/>
</dbReference>
<organism evidence="1 2">
    <name type="scientific">Wickerhamomyces anomalus (strain ATCC 58044 / CBS 1984 / NCYC 433 / NRRL Y-366-8)</name>
    <name type="common">Yeast</name>
    <name type="synonym">Hansenula anomala</name>
    <dbReference type="NCBI Taxonomy" id="683960"/>
    <lineage>
        <taxon>Eukaryota</taxon>
        <taxon>Fungi</taxon>
        <taxon>Dikarya</taxon>
        <taxon>Ascomycota</taxon>
        <taxon>Saccharomycotina</taxon>
        <taxon>Saccharomycetes</taxon>
        <taxon>Phaffomycetales</taxon>
        <taxon>Wickerhamomycetaceae</taxon>
        <taxon>Wickerhamomyces</taxon>
    </lineage>
</organism>
<evidence type="ECO:0000313" key="1">
    <source>
        <dbReference type="EMBL" id="ODQ60122.1"/>
    </source>
</evidence>
<sequence>MNHHQPDHPLSIQYLPKCIQDALGFSINSRLKQAMSGEGFIKNIGDHLQLKIDQSPLQLDYDSMDKSVIAMLLHLPNLKTNNKEKNRSFVFKETDAFYNKNVTLFHSYIQEIALSIMFVKGCPIRTGSMFEILSGPEHDLIINYILQNFYQLFYIQIDDEMILLHNSIVVISGILQRYILDITKEICKVHLNKLYFHCCERGINGSIKKSLPTIVNAQHIEKIIKIHKLQSPFLDQNLEILVKRKSDVGDPTFKRKFDYLYIEQNYIKTSPRYELRFKNLYEVENLSNIEMIHDDIVKLLTNNEVVVPFKKFDSSIHEKNFTISAQSRSKKNDYKFIAELTKIQVLNEFSNEF</sequence>
<proteinExistence type="predicted"/>
<evidence type="ECO:0000313" key="2">
    <source>
        <dbReference type="Proteomes" id="UP000094112"/>
    </source>
</evidence>
<dbReference type="GeneID" id="30197683"/>
<keyword evidence="2" id="KW-1185">Reference proteome</keyword>
<dbReference type="OrthoDB" id="3982901at2759"/>
<name>A0A1E3P5D9_WICAA</name>
<reference evidence="1 2" key="1">
    <citation type="journal article" date="2016" name="Proc. Natl. Acad. Sci. U.S.A.">
        <title>Comparative genomics of biotechnologically important yeasts.</title>
        <authorList>
            <person name="Riley R."/>
            <person name="Haridas S."/>
            <person name="Wolfe K.H."/>
            <person name="Lopes M.R."/>
            <person name="Hittinger C.T."/>
            <person name="Goeker M."/>
            <person name="Salamov A.A."/>
            <person name="Wisecaver J.H."/>
            <person name="Long T.M."/>
            <person name="Calvey C.H."/>
            <person name="Aerts A.L."/>
            <person name="Barry K.W."/>
            <person name="Choi C."/>
            <person name="Clum A."/>
            <person name="Coughlan A.Y."/>
            <person name="Deshpande S."/>
            <person name="Douglass A.P."/>
            <person name="Hanson S.J."/>
            <person name="Klenk H.-P."/>
            <person name="LaButti K.M."/>
            <person name="Lapidus A."/>
            <person name="Lindquist E.A."/>
            <person name="Lipzen A.M."/>
            <person name="Meier-Kolthoff J.P."/>
            <person name="Ohm R.A."/>
            <person name="Otillar R.P."/>
            <person name="Pangilinan J.L."/>
            <person name="Peng Y."/>
            <person name="Rokas A."/>
            <person name="Rosa C.A."/>
            <person name="Scheuner C."/>
            <person name="Sibirny A.A."/>
            <person name="Slot J.C."/>
            <person name="Stielow J.B."/>
            <person name="Sun H."/>
            <person name="Kurtzman C.P."/>
            <person name="Blackwell M."/>
            <person name="Grigoriev I.V."/>
            <person name="Jeffries T.W."/>
        </authorList>
    </citation>
    <scope>NUCLEOTIDE SEQUENCE [LARGE SCALE GENOMIC DNA]</scope>
    <source>
        <strain evidence="2">ATCC 58044 / CBS 1984 / NCYC 433 / NRRL Y-366-8</strain>
    </source>
</reference>
<dbReference type="Proteomes" id="UP000094112">
    <property type="component" value="Unassembled WGS sequence"/>
</dbReference>
<dbReference type="RefSeq" id="XP_019039329.1">
    <property type="nucleotide sequence ID" value="XM_019180437.1"/>
</dbReference>
<accession>A0A1E3P5D9</accession>
<protein>
    <submittedName>
        <fullName evidence="1">Uncharacterized protein</fullName>
    </submittedName>
</protein>